<keyword evidence="1" id="KW-1133">Transmembrane helix</keyword>
<reference evidence="3" key="1">
    <citation type="submission" date="2016-05" db="EMBL/GenBank/DDBJ databases">
        <authorList>
            <person name="Behera P."/>
            <person name="Vaishampayan P."/>
            <person name="Singh N."/>
            <person name="Raina V."/>
            <person name="Suar M."/>
            <person name="Pattnaik A."/>
            <person name="Rastogi G."/>
        </authorList>
    </citation>
    <scope>NUCLEOTIDE SEQUENCE [LARGE SCALE GENOMIC DNA]</scope>
    <source>
        <strain evidence="3">MP23</strain>
    </source>
</reference>
<evidence type="ECO:0000313" key="2">
    <source>
        <dbReference type="EMBL" id="OAT78682.1"/>
    </source>
</evidence>
<evidence type="ECO:0000256" key="1">
    <source>
        <dbReference type="SAM" id="Phobius"/>
    </source>
</evidence>
<gene>
    <name evidence="2" type="ORF">A9B99_02915</name>
</gene>
<protein>
    <submittedName>
        <fullName evidence="2">Uncharacterized protein</fullName>
    </submittedName>
</protein>
<proteinExistence type="predicted"/>
<sequence length="66" mass="7723">MQNNNMIVLYDFIVFRKVTVTLEAIFYLELYNKIAVVLIAAWQVMYLFTSVLLVKYLLLKCVGLSE</sequence>
<comment type="caution">
    <text evidence="2">The sequence shown here is derived from an EMBL/GenBank/DDBJ whole genome shotgun (WGS) entry which is preliminary data.</text>
</comment>
<dbReference type="AlphaFoldDB" id="A0A1B7L8K4"/>
<evidence type="ECO:0000313" key="3">
    <source>
        <dbReference type="Proteomes" id="UP000078225"/>
    </source>
</evidence>
<keyword evidence="3" id="KW-1185">Reference proteome</keyword>
<feature type="transmembrane region" description="Helical" evidence="1">
    <location>
        <begin position="34"/>
        <end position="58"/>
    </location>
</feature>
<feature type="transmembrane region" description="Helical" evidence="1">
    <location>
        <begin position="7"/>
        <end position="28"/>
    </location>
</feature>
<name>A0A1B7L8K4_9ENTR</name>
<organism evidence="2 3">
    <name type="scientific">Mangrovibacter phragmitis</name>
    <dbReference type="NCBI Taxonomy" id="1691903"/>
    <lineage>
        <taxon>Bacteria</taxon>
        <taxon>Pseudomonadati</taxon>
        <taxon>Pseudomonadota</taxon>
        <taxon>Gammaproteobacteria</taxon>
        <taxon>Enterobacterales</taxon>
        <taxon>Enterobacteriaceae</taxon>
        <taxon>Mangrovibacter</taxon>
    </lineage>
</organism>
<dbReference type="EMBL" id="LYRP01000001">
    <property type="protein sequence ID" value="OAT78682.1"/>
    <property type="molecule type" value="Genomic_DNA"/>
</dbReference>
<keyword evidence="1" id="KW-0812">Transmembrane</keyword>
<keyword evidence="1" id="KW-0472">Membrane</keyword>
<dbReference type="Proteomes" id="UP000078225">
    <property type="component" value="Unassembled WGS sequence"/>
</dbReference>
<accession>A0A1B7L8K4</accession>